<proteinExistence type="predicted"/>
<feature type="non-terminal residue" evidence="1">
    <location>
        <position position="73"/>
    </location>
</feature>
<gene>
    <name evidence="1" type="ORF">K8V74_07295</name>
</gene>
<protein>
    <submittedName>
        <fullName evidence="1">Uncharacterized protein</fullName>
    </submittedName>
</protein>
<sequence length="73" mass="8127">MLPRRDGTGLIADDAPIDFDGGIVISDPPRSVRTAWSLVPVASVLRIRHTVRLTSRRPIAVRLTTVRLRTVRL</sequence>
<organism evidence="1 2">
    <name type="scientific">Brevibacterium epidermidis</name>
    <dbReference type="NCBI Taxonomy" id="1698"/>
    <lineage>
        <taxon>Bacteria</taxon>
        <taxon>Bacillati</taxon>
        <taxon>Actinomycetota</taxon>
        <taxon>Actinomycetes</taxon>
        <taxon>Micrococcales</taxon>
        <taxon>Brevibacteriaceae</taxon>
        <taxon>Brevibacterium</taxon>
    </lineage>
</organism>
<dbReference type="EMBL" id="DYXR01000234">
    <property type="protein sequence ID" value="HJE77737.1"/>
    <property type="molecule type" value="Genomic_DNA"/>
</dbReference>
<comment type="caution">
    <text evidence="1">The sequence shown here is derived from an EMBL/GenBank/DDBJ whole genome shotgun (WGS) entry which is preliminary data.</text>
</comment>
<name>A0A9D2UMN9_BREEP</name>
<dbReference type="AlphaFoldDB" id="A0A9D2UMN9"/>
<dbReference type="Proteomes" id="UP000743760">
    <property type="component" value="Unassembled WGS sequence"/>
</dbReference>
<reference evidence="1" key="2">
    <citation type="submission" date="2021-09" db="EMBL/GenBank/DDBJ databases">
        <authorList>
            <person name="Gilroy R."/>
        </authorList>
    </citation>
    <scope>NUCLEOTIDE SEQUENCE</scope>
    <source>
        <strain evidence="1">CHK139-4039</strain>
    </source>
</reference>
<evidence type="ECO:0000313" key="1">
    <source>
        <dbReference type="EMBL" id="HJE77737.1"/>
    </source>
</evidence>
<reference evidence="1" key="1">
    <citation type="journal article" date="2021" name="PeerJ">
        <title>Extensive microbial diversity within the chicken gut microbiome revealed by metagenomics and culture.</title>
        <authorList>
            <person name="Gilroy R."/>
            <person name="Ravi A."/>
            <person name="Getino M."/>
            <person name="Pursley I."/>
            <person name="Horton D.L."/>
            <person name="Alikhan N.F."/>
            <person name="Baker D."/>
            <person name="Gharbi K."/>
            <person name="Hall N."/>
            <person name="Watson M."/>
            <person name="Adriaenssens E.M."/>
            <person name="Foster-Nyarko E."/>
            <person name="Jarju S."/>
            <person name="Secka A."/>
            <person name="Antonio M."/>
            <person name="Oren A."/>
            <person name="Chaudhuri R.R."/>
            <person name="La Ragione R."/>
            <person name="Hildebrand F."/>
            <person name="Pallen M.J."/>
        </authorList>
    </citation>
    <scope>NUCLEOTIDE SEQUENCE</scope>
    <source>
        <strain evidence="1">CHK139-4039</strain>
    </source>
</reference>
<accession>A0A9D2UMN9</accession>
<evidence type="ECO:0000313" key="2">
    <source>
        <dbReference type="Proteomes" id="UP000743760"/>
    </source>
</evidence>